<dbReference type="InterPro" id="IPR011990">
    <property type="entry name" value="TPR-like_helical_dom_sf"/>
</dbReference>
<dbReference type="Proteomes" id="UP000734854">
    <property type="component" value="Unassembled WGS sequence"/>
</dbReference>
<gene>
    <name evidence="1" type="ORF">ZIOFF_021486</name>
</gene>
<dbReference type="InterPro" id="IPR046960">
    <property type="entry name" value="PPR_At4g14850-like_plant"/>
</dbReference>
<dbReference type="AlphaFoldDB" id="A0A8J5H6X7"/>
<comment type="caution">
    <text evidence="1">The sequence shown here is derived from an EMBL/GenBank/DDBJ whole genome shotgun (WGS) entry which is preliminary data.</text>
</comment>
<dbReference type="Gene3D" id="1.25.40.10">
    <property type="entry name" value="Tetratricopeptide repeat domain"/>
    <property type="match status" value="1"/>
</dbReference>
<reference evidence="1 2" key="1">
    <citation type="submission" date="2020-08" db="EMBL/GenBank/DDBJ databases">
        <title>Plant Genome Project.</title>
        <authorList>
            <person name="Zhang R.-G."/>
        </authorList>
    </citation>
    <scope>NUCLEOTIDE SEQUENCE [LARGE SCALE GENOMIC DNA]</scope>
    <source>
        <tissue evidence="1">Rhizome</tissue>
    </source>
</reference>
<sequence length="111" mass="12160">MPTRSTPSSSRPNLLPSPLLHAQLRPVIPACAATGADCFGRQVHALVLRHGAAAAVYVAGDLTDMYAKCGRVEDFRKVFDEMAVRSLVSWNALIVELVRNKLYCDAMDAFR</sequence>
<dbReference type="GO" id="GO:0009451">
    <property type="term" value="P:RNA modification"/>
    <property type="evidence" value="ECO:0007669"/>
    <property type="project" value="InterPro"/>
</dbReference>
<organism evidence="1 2">
    <name type="scientific">Zingiber officinale</name>
    <name type="common">Ginger</name>
    <name type="synonym">Amomum zingiber</name>
    <dbReference type="NCBI Taxonomy" id="94328"/>
    <lineage>
        <taxon>Eukaryota</taxon>
        <taxon>Viridiplantae</taxon>
        <taxon>Streptophyta</taxon>
        <taxon>Embryophyta</taxon>
        <taxon>Tracheophyta</taxon>
        <taxon>Spermatophyta</taxon>
        <taxon>Magnoliopsida</taxon>
        <taxon>Liliopsida</taxon>
        <taxon>Zingiberales</taxon>
        <taxon>Zingiberaceae</taxon>
        <taxon>Zingiber</taxon>
    </lineage>
</organism>
<keyword evidence="2" id="KW-1185">Reference proteome</keyword>
<dbReference type="EMBL" id="JACMSC010000006">
    <property type="protein sequence ID" value="KAG6518084.1"/>
    <property type="molecule type" value="Genomic_DNA"/>
</dbReference>
<protein>
    <recommendedName>
        <fullName evidence="3">Pentatricopeptide repeat-containing protein</fullName>
    </recommendedName>
</protein>
<name>A0A8J5H6X7_ZINOF</name>
<accession>A0A8J5H6X7</accession>
<dbReference type="PANTHER" id="PTHR47926">
    <property type="entry name" value="PENTATRICOPEPTIDE REPEAT-CONTAINING PROTEIN"/>
    <property type="match status" value="1"/>
</dbReference>
<evidence type="ECO:0008006" key="3">
    <source>
        <dbReference type="Google" id="ProtNLM"/>
    </source>
</evidence>
<evidence type="ECO:0000313" key="1">
    <source>
        <dbReference type="EMBL" id="KAG6518084.1"/>
    </source>
</evidence>
<proteinExistence type="predicted"/>
<dbReference type="GO" id="GO:0003723">
    <property type="term" value="F:RNA binding"/>
    <property type="evidence" value="ECO:0007669"/>
    <property type="project" value="InterPro"/>
</dbReference>
<evidence type="ECO:0000313" key="2">
    <source>
        <dbReference type="Proteomes" id="UP000734854"/>
    </source>
</evidence>